<feature type="compositionally biased region" description="Basic and acidic residues" evidence="8">
    <location>
        <begin position="621"/>
        <end position="630"/>
    </location>
</feature>
<dbReference type="GeneID" id="7203613"/>
<dbReference type="SUPFAM" id="SSF48452">
    <property type="entry name" value="TPR-like"/>
    <property type="match status" value="2"/>
</dbReference>
<dbReference type="GO" id="GO:0005680">
    <property type="term" value="C:anaphase-promoting complex"/>
    <property type="evidence" value="ECO:0007669"/>
    <property type="project" value="InterPro"/>
</dbReference>
<evidence type="ECO:0000256" key="6">
    <source>
        <dbReference type="ARBA" id="ARBA00023306"/>
    </source>
</evidence>
<evidence type="ECO:0000313" key="10">
    <source>
        <dbReference type="EMBL" id="EEC45576.1"/>
    </source>
</evidence>
<dbReference type="eggNOG" id="KOG1155">
    <property type="taxonomic scope" value="Eukaryota"/>
</dbReference>
<protein>
    <recommendedName>
        <fullName evidence="9">Cdc23 domain-containing protein</fullName>
    </recommendedName>
</protein>
<keyword evidence="4" id="KW-0833">Ubl conjugation pathway</keyword>
<feature type="repeat" description="TPR" evidence="7">
    <location>
        <begin position="445"/>
        <end position="478"/>
    </location>
</feature>
<name>B7G742_PHATC</name>
<keyword evidence="5 7" id="KW-0802">TPR repeat</keyword>
<dbReference type="GO" id="GO:0031145">
    <property type="term" value="P:anaphase-promoting complex-dependent catabolic process"/>
    <property type="evidence" value="ECO:0007669"/>
    <property type="project" value="TreeGrafter"/>
</dbReference>
<reference evidence="10 11" key="1">
    <citation type="journal article" date="2008" name="Nature">
        <title>The Phaeodactylum genome reveals the evolutionary history of diatom genomes.</title>
        <authorList>
            <person name="Bowler C."/>
            <person name="Allen A.E."/>
            <person name="Badger J.H."/>
            <person name="Grimwood J."/>
            <person name="Jabbari K."/>
            <person name="Kuo A."/>
            <person name="Maheswari U."/>
            <person name="Martens C."/>
            <person name="Maumus F."/>
            <person name="Otillar R.P."/>
            <person name="Rayko E."/>
            <person name="Salamov A."/>
            <person name="Vandepoele K."/>
            <person name="Beszteri B."/>
            <person name="Gruber A."/>
            <person name="Heijde M."/>
            <person name="Katinka M."/>
            <person name="Mock T."/>
            <person name="Valentin K."/>
            <person name="Verret F."/>
            <person name="Berges J.A."/>
            <person name="Brownlee C."/>
            <person name="Cadoret J.P."/>
            <person name="Chiovitti A."/>
            <person name="Choi C.J."/>
            <person name="Coesel S."/>
            <person name="De Martino A."/>
            <person name="Detter J.C."/>
            <person name="Durkin C."/>
            <person name="Falciatore A."/>
            <person name="Fournet J."/>
            <person name="Haruta M."/>
            <person name="Huysman M.J."/>
            <person name="Jenkins B.D."/>
            <person name="Jiroutova K."/>
            <person name="Jorgensen R.E."/>
            <person name="Joubert Y."/>
            <person name="Kaplan A."/>
            <person name="Kroger N."/>
            <person name="Kroth P.G."/>
            <person name="La Roche J."/>
            <person name="Lindquist E."/>
            <person name="Lommer M."/>
            <person name="Martin-Jezequel V."/>
            <person name="Lopez P.J."/>
            <person name="Lucas S."/>
            <person name="Mangogna M."/>
            <person name="McGinnis K."/>
            <person name="Medlin L.K."/>
            <person name="Montsant A."/>
            <person name="Oudot-Le Secq M.P."/>
            <person name="Napoli C."/>
            <person name="Obornik M."/>
            <person name="Parker M.S."/>
            <person name="Petit J.L."/>
            <person name="Porcel B.M."/>
            <person name="Poulsen N."/>
            <person name="Robison M."/>
            <person name="Rychlewski L."/>
            <person name="Rynearson T.A."/>
            <person name="Schmutz J."/>
            <person name="Shapiro H."/>
            <person name="Siaut M."/>
            <person name="Stanley M."/>
            <person name="Sussman M.R."/>
            <person name="Taylor A.R."/>
            <person name="Vardi A."/>
            <person name="von Dassow P."/>
            <person name="Vyverman W."/>
            <person name="Willis A."/>
            <person name="Wyrwicz L.S."/>
            <person name="Rokhsar D.S."/>
            <person name="Weissenbach J."/>
            <person name="Armbrust E.V."/>
            <person name="Green B.R."/>
            <person name="Van de Peer Y."/>
            <person name="Grigoriev I.V."/>
        </authorList>
    </citation>
    <scope>NUCLEOTIDE SEQUENCE [LARGE SCALE GENOMIC DNA]</scope>
    <source>
        <strain evidence="10 11">CCAP 1055/1</strain>
    </source>
</reference>
<keyword evidence="1" id="KW-0132">Cell division</keyword>
<evidence type="ECO:0000313" key="11">
    <source>
        <dbReference type="Proteomes" id="UP000000759"/>
    </source>
</evidence>
<dbReference type="SMART" id="SM00028">
    <property type="entry name" value="TPR"/>
    <property type="match status" value="5"/>
</dbReference>
<dbReference type="InParanoid" id="B7G742"/>
<feature type="domain" description="Cdc23" evidence="9">
    <location>
        <begin position="30"/>
        <end position="316"/>
    </location>
</feature>
<dbReference type="AlphaFoldDB" id="B7G742"/>
<accession>B7G742</accession>
<feature type="repeat" description="TPR" evidence="7">
    <location>
        <begin position="411"/>
        <end position="444"/>
    </location>
</feature>
<dbReference type="PaxDb" id="2850-Phatr38886"/>
<keyword evidence="3" id="KW-0498">Mitosis</keyword>
<feature type="repeat" description="TPR" evidence="7">
    <location>
        <begin position="479"/>
        <end position="512"/>
    </location>
</feature>
<dbReference type="Gene3D" id="1.25.40.10">
    <property type="entry name" value="Tetratricopeptide repeat domain"/>
    <property type="match status" value="2"/>
</dbReference>
<keyword evidence="2" id="KW-0677">Repeat</keyword>
<organism evidence="10 11">
    <name type="scientific">Phaeodactylum tricornutum (strain CCAP 1055/1)</name>
    <dbReference type="NCBI Taxonomy" id="556484"/>
    <lineage>
        <taxon>Eukaryota</taxon>
        <taxon>Sar</taxon>
        <taxon>Stramenopiles</taxon>
        <taxon>Ochrophyta</taxon>
        <taxon>Bacillariophyta</taxon>
        <taxon>Bacillariophyceae</taxon>
        <taxon>Bacillariophycidae</taxon>
        <taxon>Naviculales</taxon>
        <taxon>Phaeodactylaceae</taxon>
        <taxon>Phaeodactylum</taxon>
    </lineage>
</organism>
<dbReference type="InterPro" id="IPR007192">
    <property type="entry name" value="APC8"/>
</dbReference>
<dbReference type="RefSeq" id="XP_002182840.1">
    <property type="nucleotide sequence ID" value="XM_002182804.1"/>
</dbReference>
<evidence type="ECO:0000256" key="3">
    <source>
        <dbReference type="ARBA" id="ARBA00022776"/>
    </source>
</evidence>
<dbReference type="PANTHER" id="PTHR12558">
    <property type="entry name" value="CELL DIVISION CYCLE 16,23,27"/>
    <property type="match status" value="1"/>
</dbReference>
<dbReference type="GO" id="GO:0045842">
    <property type="term" value="P:positive regulation of mitotic metaphase/anaphase transition"/>
    <property type="evidence" value="ECO:0007669"/>
    <property type="project" value="TreeGrafter"/>
</dbReference>
<dbReference type="GO" id="GO:0051301">
    <property type="term" value="P:cell division"/>
    <property type="evidence" value="ECO:0007669"/>
    <property type="project" value="UniProtKB-KW"/>
</dbReference>
<evidence type="ECO:0000256" key="1">
    <source>
        <dbReference type="ARBA" id="ARBA00022618"/>
    </source>
</evidence>
<dbReference type="OMA" id="ERCLYHS"/>
<dbReference type="STRING" id="556484.B7G742"/>
<dbReference type="PANTHER" id="PTHR12558:SF10">
    <property type="entry name" value="CELL DIVISION CYCLE PROTEIN 23 HOMOLOG"/>
    <property type="match status" value="1"/>
</dbReference>
<dbReference type="Pfam" id="PF13181">
    <property type="entry name" value="TPR_8"/>
    <property type="match status" value="3"/>
</dbReference>
<dbReference type="Proteomes" id="UP000000759">
    <property type="component" value="Chromosome 17"/>
</dbReference>
<evidence type="ECO:0000259" key="9">
    <source>
        <dbReference type="Pfam" id="PF04049"/>
    </source>
</evidence>
<dbReference type="Pfam" id="PF04049">
    <property type="entry name" value="ANAPC8"/>
    <property type="match status" value="1"/>
</dbReference>
<feature type="repeat" description="TPR" evidence="7">
    <location>
        <begin position="377"/>
        <end position="410"/>
    </location>
</feature>
<dbReference type="InterPro" id="IPR019734">
    <property type="entry name" value="TPR_rpt"/>
</dbReference>
<gene>
    <name evidence="10" type="primary">APC8</name>
    <name evidence="10" type="ORF">PHATRDRAFT_38886</name>
</gene>
<dbReference type="GO" id="GO:0016567">
    <property type="term" value="P:protein ubiquitination"/>
    <property type="evidence" value="ECO:0007669"/>
    <property type="project" value="TreeGrafter"/>
</dbReference>
<proteinExistence type="predicted"/>
<evidence type="ECO:0000256" key="7">
    <source>
        <dbReference type="PROSITE-ProRule" id="PRU00339"/>
    </source>
</evidence>
<keyword evidence="6" id="KW-0131">Cell cycle</keyword>
<feature type="region of interest" description="Disordered" evidence="8">
    <location>
        <begin position="621"/>
        <end position="648"/>
    </location>
</feature>
<dbReference type="KEGG" id="pti:PHATRDRAFT_38886"/>
<dbReference type="InterPro" id="IPR011990">
    <property type="entry name" value="TPR-like_helical_dom_sf"/>
</dbReference>
<evidence type="ECO:0000256" key="2">
    <source>
        <dbReference type="ARBA" id="ARBA00022737"/>
    </source>
</evidence>
<dbReference type="OrthoDB" id="10262026at2759"/>
<reference evidence="11" key="2">
    <citation type="submission" date="2008-08" db="EMBL/GenBank/DDBJ databases">
        <authorList>
            <consortium name="Diatom Consortium"/>
            <person name="Grigoriev I."/>
            <person name="Grimwood J."/>
            <person name="Kuo A."/>
            <person name="Otillar R.P."/>
            <person name="Salamov A."/>
            <person name="Detter J.C."/>
            <person name="Lindquist E."/>
            <person name="Shapiro H."/>
            <person name="Lucas S."/>
            <person name="Glavina del Rio T."/>
            <person name="Pitluck S."/>
            <person name="Rokhsar D."/>
            <person name="Bowler C."/>
        </authorList>
    </citation>
    <scope>GENOME REANNOTATION</scope>
    <source>
        <strain evidence="11">CCAP 1055/1</strain>
    </source>
</reference>
<evidence type="ECO:0000256" key="4">
    <source>
        <dbReference type="ARBA" id="ARBA00022786"/>
    </source>
</evidence>
<sequence length="648" mass="73611">MKTTAIAPTSPFLSPHSPRVEQALEWNVPQVRVDLQQACRVLSDRGLKLAAKWAAEQWMGLPPFTKAKTLGESTVNNVREPVLAPSVVVEELGDVEATNPHVYYAKSLMDLGEYAHAAAVLSAPIPKHASIESMPPPLAGLSPAAFYLRAYALYMAGERRKEEEYLELKNEAQKHVPARNPYLQQLSFELLDAYEDDRLDAFGLYVYGMILVACETHNTVPPHSPPAFQVLVRSVCQFPWNWSAWLDLATCVVQNRSLERIVEDGLEDLHGHCVYHLFCAHIHVEHQDHEEALVLYERWMEPKLLPASPYVLTQYAIAQYHLRQFTPSQTVWENLHQTMPYRIDSMDVYSNILYVQEDAVGLSQLAHTTVQVDKYRAETCCIVGNYYSLKQQRAKAIQYFQRALKIDRTFTSAWTLMGHEYVEWKQTANAMEAYRRAVQVAPEDYRAWYGLGQTYEILNMHLYALYYYKKAAHLRPYDARMWCAVGTTLVQLNMVADAIRAYEKALSHDDKEGVATQKLAALYQQEGQQENAAQCYMRHLELRHQVTYPNAGALGSSSLTLETMLQGLVLESPEAEAVLFLANYHKSHGELDTAGTLASRLLEYSGPEKEQAKALLRELRSRKATVERRGMQTRSQDTAPDDSFAFSP</sequence>
<dbReference type="HOGENOM" id="CLU_018320_2_1_1"/>
<evidence type="ECO:0000256" key="5">
    <source>
        <dbReference type="ARBA" id="ARBA00022803"/>
    </source>
</evidence>
<evidence type="ECO:0000256" key="8">
    <source>
        <dbReference type="SAM" id="MobiDB-lite"/>
    </source>
</evidence>
<keyword evidence="11" id="KW-1185">Reference proteome</keyword>
<dbReference type="PROSITE" id="PS50005">
    <property type="entry name" value="TPR"/>
    <property type="match status" value="4"/>
</dbReference>
<dbReference type="EMBL" id="CM000619">
    <property type="protein sequence ID" value="EEC45576.1"/>
    <property type="molecule type" value="Genomic_DNA"/>
</dbReference>